<dbReference type="AlphaFoldDB" id="A0A4Y2FIZ4"/>
<dbReference type="PANTHER" id="PTHR47331">
    <property type="entry name" value="PHD-TYPE DOMAIN-CONTAINING PROTEIN"/>
    <property type="match status" value="1"/>
</dbReference>
<feature type="domain" description="Integrase catalytic" evidence="1">
    <location>
        <begin position="13"/>
        <end position="154"/>
    </location>
</feature>
<accession>A0A4Y2FIZ4</accession>
<comment type="caution">
    <text evidence="2">The sequence shown here is derived from an EMBL/GenBank/DDBJ whole genome shotgun (WGS) entry which is preliminary data.</text>
</comment>
<gene>
    <name evidence="2" type="ORF">AVEN_52911_1</name>
</gene>
<protein>
    <recommendedName>
        <fullName evidence="1">Integrase catalytic domain-containing protein</fullName>
    </recommendedName>
</protein>
<dbReference type="EMBL" id="BGPR01000901">
    <property type="protein sequence ID" value="GBM39554.1"/>
    <property type="molecule type" value="Genomic_DNA"/>
</dbReference>
<dbReference type="Gene3D" id="3.30.420.10">
    <property type="entry name" value="Ribonuclease H-like superfamily/Ribonuclease H"/>
    <property type="match status" value="1"/>
</dbReference>
<keyword evidence="3" id="KW-1185">Reference proteome</keyword>
<dbReference type="OrthoDB" id="6434541at2759"/>
<reference evidence="2 3" key="1">
    <citation type="journal article" date="2019" name="Sci. Rep.">
        <title>Orb-weaving spider Araneus ventricosus genome elucidates the spidroin gene catalogue.</title>
        <authorList>
            <person name="Kono N."/>
            <person name="Nakamura H."/>
            <person name="Ohtoshi R."/>
            <person name="Moran D.A.P."/>
            <person name="Shinohara A."/>
            <person name="Yoshida Y."/>
            <person name="Fujiwara M."/>
            <person name="Mori M."/>
            <person name="Tomita M."/>
            <person name="Arakawa K."/>
        </authorList>
    </citation>
    <scope>NUCLEOTIDE SEQUENCE [LARGE SCALE GENOMIC DNA]</scope>
</reference>
<organism evidence="2 3">
    <name type="scientific">Araneus ventricosus</name>
    <name type="common">Orbweaver spider</name>
    <name type="synonym">Epeira ventricosa</name>
    <dbReference type="NCBI Taxonomy" id="182803"/>
    <lineage>
        <taxon>Eukaryota</taxon>
        <taxon>Metazoa</taxon>
        <taxon>Ecdysozoa</taxon>
        <taxon>Arthropoda</taxon>
        <taxon>Chelicerata</taxon>
        <taxon>Arachnida</taxon>
        <taxon>Araneae</taxon>
        <taxon>Araneomorphae</taxon>
        <taxon>Entelegynae</taxon>
        <taxon>Araneoidea</taxon>
        <taxon>Araneidae</taxon>
        <taxon>Araneus</taxon>
    </lineage>
</organism>
<evidence type="ECO:0000313" key="2">
    <source>
        <dbReference type="EMBL" id="GBM39554.1"/>
    </source>
</evidence>
<dbReference type="GO" id="GO:0015074">
    <property type="term" value="P:DNA integration"/>
    <property type="evidence" value="ECO:0007669"/>
    <property type="project" value="InterPro"/>
</dbReference>
<dbReference type="SUPFAM" id="SSF53098">
    <property type="entry name" value="Ribonuclease H-like"/>
    <property type="match status" value="1"/>
</dbReference>
<dbReference type="GO" id="GO:0003676">
    <property type="term" value="F:nucleic acid binding"/>
    <property type="evidence" value="ECO:0007669"/>
    <property type="project" value="InterPro"/>
</dbReference>
<dbReference type="PANTHER" id="PTHR47331:SF1">
    <property type="entry name" value="GAG-LIKE PROTEIN"/>
    <property type="match status" value="1"/>
</dbReference>
<evidence type="ECO:0000313" key="3">
    <source>
        <dbReference type="Proteomes" id="UP000499080"/>
    </source>
</evidence>
<dbReference type="InterPro" id="IPR001584">
    <property type="entry name" value="Integrase_cat-core"/>
</dbReference>
<sequence>MKCKRYKAKPLTVESCPLPEDRVSDTVAFEVTGVDLTGPLFLKSGSKVWIVLFTCAVYRAVHRELVASLTTESFLMAFRRFIARRGRPRTVYSDNGTNFRGAYNELSTLDWEKIGREANINRIFWKFNPPTASWWGGFWERLVRVIKELLRRSL</sequence>
<dbReference type="PROSITE" id="PS50994">
    <property type="entry name" value="INTEGRASE"/>
    <property type="match status" value="1"/>
</dbReference>
<name>A0A4Y2FIZ4_ARAVE</name>
<dbReference type="InterPro" id="IPR012337">
    <property type="entry name" value="RNaseH-like_sf"/>
</dbReference>
<dbReference type="Proteomes" id="UP000499080">
    <property type="component" value="Unassembled WGS sequence"/>
</dbReference>
<dbReference type="InterPro" id="IPR036397">
    <property type="entry name" value="RNaseH_sf"/>
</dbReference>
<evidence type="ECO:0000259" key="1">
    <source>
        <dbReference type="PROSITE" id="PS50994"/>
    </source>
</evidence>
<proteinExistence type="predicted"/>